<keyword evidence="3" id="KW-1185">Reference proteome</keyword>
<gene>
    <name evidence="2" type="ORF">FOL47_007215</name>
</gene>
<evidence type="ECO:0000313" key="2">
    <source>
        <dbReference type="EMBL" id="KAF4660274.1"/>
    </source>
</evidence>
<dbReference type="SUPFAM" id="SSF56672">
    <property type="entry name" value="DNA/RNA polymerases"/>
    <property type="match status" value="1"/>
</dbReference>
<organism evidence="2 3">
    <name type="scientific">Perkinsus chesapeaki</name>
    <name type="common">Clam parasite</name>
    <name type="synonym">Perkinsus andrewsi</name>
    <dbReference type="NCBI Taxonomy" id="330153"/>
    <lineage>
        <taxon>Eukaryota</taxon>
        <taxon>Sar</taxon>
        <taxon>Alveolata</taxon>
        <taxon>Perkinsozoa</taxon>
        <taxon>Perkinsea</taxon>
        <taxon>Perkinsida</taxon>
        <taxon>Perkinsidae</taxon>
        <taxon>Perkinsus</taxon>
    </lineage>
</organism>
<name>A0A7J6LLX5_PERCH</name>
<dbReference type="Proteomes" id="UP000591131">
    <property type="component" value="Unassembled WGS sequence"/>
</dbReference>
<dbReference type="AlphaFoldDB" id="A0A7J6LLX5"/>
<dbReference type="InterPro" id="IPR052055">
    <property type="entry name" value="Hepadnavirus_pol/RT"/>
</dbReference>
<dbReference type="Gene3D" id="3.30.70.270">
    <property type="match status" value="1"/>
</dbReference>
<dbReference type="PANTHER" id="PTHR33050">
    <property type="entry name" value="REVERSE TRANSCRIPTASE DOMAIN-CONTAINING PROTEIN"/>
    <property type="match status" value="1"/>
</dbReference>
<comment type="caution">
    <text evidence="2">The sequence shown here is derived from an EMBL/GenBank/DDBJ whole genome shotgun (WGS) entry which is preliminary data.</text>
</comment>
<protein>
    <recommendedName>
        <fullName evidence="1">Reverse transcriptase domain-containing protein</fullName>
    </recommendedName>
</protein>
<dbReference type="PANTHER" id="PTHR33050:SF7">
    <property type="entry name" value="RIBONUCLEASE H"/>
    <property type="match status" value="1"/>
</dbReference>
<dbReference type="InterPro" id="IPR000477">
    <property type="entry name" value="RT_dom"/>
</dbReference>
<dbReference type="InterPro" id="IPR043502">
    <property type="entry name" value="DNA/RNA_pol_sf"/>
</dbReference>
<evidence type="ECO:0000259" key="1">
    <source>
        <dbReference type="Pfam" id="PF00078"/>
    </source>
</evidence>
<dbReference type="Gene3D" id="3.10.10.10">
    <property type="entry name" value="HIV Type 1 Reverse Transcriptase, subunit A, domain 1"/>
    <property type="match status" value="1"/>
</dbReference>
<dbReference type="EMBL" id="JAAPAO010000419">
    <property type="protein sequence ID" value="KAF4660274.1"/>
    <property type="molecule type" value="Genomic_DNA"/>
</dbReference>
<proteinExistence type="predicted"/>
<dbReference type="InterPro" id="IPR043128">
    <property type="entry name" value="Rev_trsase/Diguanyl_cyclase"/>
</dbReference>
<sequence>MSAASLNVASDPVRYVDGLSLLSSSALVPSPQLSRPFRSGMGLDFPPPGSRFPDPSVDQQVVIKAFDCCCEKWGLYDLVGHADLSSDGHLSDDCVQEFSDKFNEAAIDLRATLCSLFGCVDRPSGSGSPIRAPLWIALIRLFKDDLSDSSLAGMLDREFPTGIVHPIPLAGNLPPFVIPASRLRREPHDLRSAFSNYLSAQRVPTVLRDYVEHEVKLGRMVYLDPTADSLEDCTVVRVAAIAKSNTDPSAYRLVEDYRSAGVNRRISTAMCPESISLPGLTDLKTILRRIAESPIDYLGCSLDFKDAYRHIVVSRDERQYMCVRVPGTEGECHVIAQHVCLPFGLRSAGLLWVRLASSWARLCFRMFDNDPDAQLMGFLYIDDCTLFIPSRCFSVVSARAMLLASALGLRLNWRKTVLFASQWRVLGYSVHMGPPIHIGVPQLKADAIAEEIRALLQAQSASCSTIRRITGRLTWAAQALALLRPYLARLHGLLGYAERHHLKGDLQVGKQLKADLRIWLAAMGQACVPIFATPVVRPPVVVACDASIQALGGVVRIPSTSGCSPQVFYFQLKTRDLPGGIRRYLLRGRSAASRDMTVLELLSAGMGITLSSLRCSPAFNRHSRLTIFCDSSPAAHALSRCYSSKKRMCSVLRSIALILTESGRLFDSLDVRRLKSEENFIADAISRLSFSPPEQWVEVDPFILLDSLFGEGGSNLVNLS</sequence>
<evidence type="ECO:0000313" key="3">
    <source>
        <dbReference type="Proteomes" id="UP000591131"/>
    </source>
</evidence>
<reference evidence="2 3" key="1">
    <citation type="submission" date="2020-04" db="EMBL/GenBank/DDBJ databases">
        <title>Perkinsus chesapeaki whole genome sequence.</title>
        <authorList>
            <person name="Bogema D.R."/>
        </authorList>
    </citation>
    <scope>NUCLEOTIDE SEQUENCE [LARGE SCALE GENOMIC DNA]</scope>
    <source>
        <strain evidence="2">ATCC PRA-425</strain>
    </source>
</reference>
<accession>A0A7J6LLX5</accession>
<dbReference type="Pfam" id="PF00078">
    <property type="entry name" value="RVT_1"/>
    <property type="match status" value="1"/>
</dbReference>
<feature type="domain" description="Reverse transcriptase" evidence="1">
    <location>
        <begin position="248"/>
        <end position="429"/>
    </location>
</feature>